<dbReference type="Gene3D" id="3.20.20.190">
    <property type="entry name" value="Phosphatidylinositol (PI) phosphodiesterase"/>
    <property type="match status" value="1"/>
</dbReference>
<dbReference type="Proteomes" id="UP001569904">
    <property type="component" value="Unassembled WGS sequence"/>
</dbReference>
<organism evidence="3 4">
    <name type="scientific">Actinomadura chokoriensis</name>
    <dbReference type="NCBI Taxonomy" id="454156"/>
    <lineage>
        <taxon>Bacteria</taxon>
        <taxon>Bacillati</taxon>
        <taxon>Actinomycetota</taxon>
        <taxon>Actinomycetes</taxon>
        <taxon>Streptosporangiales</taxon>
        <taxon>Thermomonosporaceae</taxon>
        <taxon>Actinomadura</taxon>
    </lineage>
</organism>
<protein>
    <submittedName>
        <fullName evidence="3">Uncharacterized protein</fullName>
    </submittedName>
</protein>
<keyword evidence="4" id="KW-1185">Reference proteome</keyword>
<keyword evidence="2" id="KW-0472">Membrane</keyword>
<dbReference type="EMBL" id="JAXCEH010000030">
    <property type="protein sequence ID" value="MFA1558382.1"/>
    <property type="molecule type" value="Genomic_DNA"/>
</dbReference>
<keyword evidence="2" id="KW-0812">Transmembrane</keyword>
<name>A0ABV4R8B0_9ACTN</name>
<accession>A0ABV4R8B0</accession>
<evidence type="ECO:0000313" key="3">
    <source>
        <dbReference type="EMBL" id="MFA1558382.1"/>
    </source>
</evidence>
<evidence type="ECO:0000313" key="4">
    <source>
        <dbReference type="Proteomes" id="UP001569904"/>
    </source>
</evidence>
<feature type="compositionally biased region" description="Pro residues" evidence="1">
    <location>
        <begin position="384"/>
        <end position="408"/>
    </location>
</feature>
<comment type="caution">
    <text evidence="3">The sequence shown here is derived from an EMBL/GenBank/DDBJ whole genome shotgun (WGS) entry which is preliminary data.</text>
</comment>
<evidence type="ECO:0000256" key="1">
    <source>
        <dbReference type="SAM" id="MobiDB-lite"/>
    </source>
</evidence>
<feature type="transmembrane region" description="Helical" evidence="2">
    <location>
        <begin position="12"/>
        <end position="31"/>
    </location>
</feature>
<keyword evidence="2" id="KW-1133">Transmembrane helix</keyword>
<sequence>MQPSDKGAGALEYAASIALASVVFAALFGLIGDRPVQACKAALCQIFGGDDCGQRSAAHARPPYTVQNLRADQPGGPVKPPIPKPVCSPDPNAPWVDRLNAHNDYENKHPVKSALSNGATSVEADVAFDENGKLVVSHRKDGSSDSGPFRKMYVQRLIDEAKKNGGAVYPGRGQKFQLFVEIKGGGQRAYDQVLKEIEGLPPDVEVVLPVSATDPAHVINAPPNVSFYQSFDDGCTIPHELLYPATPEERQYAQRVSVLNGDFKKCVSRDNWALSKEEEAKYAELLQRAHDAGFKVRMWGGPDGEQRLGYMGHGHFRRCTPGEDRCANANRQAWWRAQLRNGADYIVTNHLGTGADWLTNCGPPPKTPKPPWSPPGAGEESGSAPPPTYRPPTNGPPSPSPAPSPRNR</sequence>
<dbReference type="InterPro" id="IPR017946">
    <property type="entry name" value="PLC-like_Pdiesterase_TIM-brl"/>
</dbReference>
<evidence type="ECO:0000256" key="2">
    <source>
        <dbReference type="SAM" id="Phobius"/>
    </source>
</evidence>
<feature type="region of interest" description="Disordered" evidence="1">
    <location>
        <begin position="357"/>
        <end position="408"/>
    </location>
</feature>
<proteinExistence type="predicted"/>
<dbReference type="RefSeq" id="WP_371945408.1">
    <property type="nucleotide sequence ID" value="NZ_JAXCEH010000030.1"/>
</dbReference>
<reference evidence="3 4" key="1">
    <citation type="submission" date="2023-11" db="EMBL/GenBank/DDBJ databases">
        <title>Actinomadura monticuli sp. nov., isolated from volcanic ash.</title>
        <authorList>
            <person name="Lee S.D."/>
            <person name="Yang H."/>
            <person name="Kim I.S."/>
        </authorList>
    </citation>
    <scope>NUCLEOTIDE SEQUENCE [LARGE SCALE GENOMIC DNA]</scope>
    <source>
        <strain evidence="3 4">DSM 45346</strain>
    </source>
</reference>
<dbReference type="SUPFAM" id="SSF51695">
    <property type="entry name" value="PLC-like phosphodiesterases"/>
    <property type="match status" value="1"/>
</dbReference>
<feature type="compositionally biased region" description="Pro residues" evidence="1">
    <location>
        <begin position="362"/>
        <end position="374"/>
    </location>
</feature>
<gene>
    <name evidence="3" type="ORF">SM436_32230</name>
</gene>